<feature type="coiled-coil region" evidence="1">
    <location>
        <begin position="94"/>
        <end position="139"/>
    </location>
</feature>
<keyword evidence="1" id="KW-0175">Coiled coil</keyword>
<proteinExistence type="predicted"/>
<protein>
    <submittedName>
        <fullName evidence="2">Uncharacterized protein</fullName>
    </submittedName>
</protein>
<gene>
    <name evidence="2" type="ORF">BV898_11457</name>
</gene>
<dbReference type="EMBL" id="MTYJ01000106">
    <property type="protein sequence ID" value="OQV14339.1"/>
    <property type="molecule type" value="Genomic_DNA"/>
</dbReference>
<dbReference type="Proteomes" id="UP000192578">
    <property type="component" value="Unassembled WGS sequence"/>
</dbReference>
<name>A0A1W0WGL7_HYPEX</name>
<keyword evidence="3" id="KW-1185">Reference proteome</keyword>
<sequence>MPRPVDYLSTVTALQQVLQGLELSLDKARAEEENEWKIRYDVHLRFKRCLEMRTHRSLERIKYLREALRDGGLEYHRDYWMTPEHAIARRVYDLERVRKEKAAEIARKEALLERDAKILKEERNRRRLLQQEVEDLKVGPDSLPWTRTGQRLLNEARDDTVNDPVDEVLHKSAVTKELDELERQITRETRHRLPRI</sequence>
<accession>A0A1W0WGL7</accession>
<evidence type="ECO:0000256" key="1">
    <source>
        <dbReference type="SAM" id="Coils"/>
    </source>
</evidence>
<comment type="caution">
    <text evidence="2">The sequence shown here is derived from an EMBL/GenBank/DDBJ whole genome shotgun (WGS) entry which is preliminary data.</text>
</comment>
<evidence type="ECO:0000313" key="2">
    <source>
        <dbReference type="EMBL" id="OQV14339.1"/>
    </source>
</evidence>
<organism evidence="2 3">
    <name type="scientific">Hypsibius exemplaris</name>
    <name type="common">Freshwater tardigrade</name>
    <dbReference type="NCBI Taxonomy" id="2072580"/>
    <lineage>
        <taxon>Eukaryota</taxon>
        <taxon>Metazoa</taxon>
        <taxon>Ecdysozoa</taxon>
        <taxon>Tardigrada</taxon>
        <taxon>Eutardigrada</taxon>
        <taxon>Parachela</taxon>
        <taxon>Hypsibioidea</taxon>
        <taxon>Hypsibiidae</taxon>
        <taxon>Hypsibius</taxon>
    </lineage>
</organism>
<dbReference type="OrthoDB" id="10062421at2759"/>
<dbReference type="AlphaFoldDB" id="A0A1W0WGL7"/>
<reference evidence="3" key="1">
    <citation type="submission" date="2017-01" db="EMBL/GenBank/DDBJ databases">
        <title>Comparative genomics of anhydrobiosis in the tardigrade Hypsibius dujardini.</title>
        <authorList>
            <person name="Yoshida Y."/>
            <person name="Koutsovoulos G."/>
            <person name="Laetsch D."/>
            <person name="Stevens L."/>
            <person name="Kumar S."/>
            <person name="Horikawa D."/>
            <person name="Ishino K."/>
            <person name="Komine S."/>
            <person name="Tomita M."/>
            <person name="Blaxter M."/>
            <person name="Arakawa K."/>
        </authorList>
    </citation>
    <scope>NUCLEOTIDE SEQUENCE [LARGE SCALE GENOMIC DNA]</scope>
    <source>
        <strain evidence="3">Z151</strain>
    </source>
</reference>
<evidence type="ECO:0000313" key="3">
    <source>
        <dbReference type="Proteomes" id="UP000192578"/>
    </source>
</evidence>